<evidence type="ECO:0000259" key="4">
    <source>
        <dbReference type="Pfam" id="PF00394"/>
    </source>
</evidence>
<feature type="domain" description="Plastocyanin-like" evidence="5">
    <location>
        <begin position="73"/>
        <end position="169"/>
    </location>
</feature>
<dbReference type="InterPro" id="IPR011707">
    <property type="entry name" value="Cu-oxidase-like_N"/>
</dbReference>
<comment type="caution">
    <text evidence="6">The sequence shown here is derived from an EMBL/GenBank/DDBJ whole genome shotgun (WGS) entry which is preliminary data.</text>
</comment>
<dbReference type="GO" id="GO:0016491">
    <property type="term" value="F:oxidoreductase activity"/>
    <property type="evidence" value="ECO:0007669"/>
    <property type="project" value="UniProtKB-KW"/>
</dbReference>
<keyword evidence="2" id="KW-0560">Oxidoreductase</keyword>
<evidence type="ECO:0000256" key="2">
    <source>
        <dbReference type="ARBA" id="ARBA00023002"/>
    </source>
</evidence>
<accession>A0A1B9F2X0</accession>
<dbReference type="GO" id="GO:0005507">
    <property type="term" value="F:copper ion binding"/>
    <property type="evidence" value="ECO:0007669"/>
    <property type="project" value="InterPro"/>
</dbReference>
<name>A0A1B9F2X0_9BACT</name>
<dbReference type="PANTHER" id="PTHR11709:SF394">
    <property type="entry name" value="FI03373P-RELATED"/>
    <property type="match status" value="1"/>
</dbReference>
<dbReference type="EMBL" id="MAGO01000015">
    <property type="protein sequence ID" value="OCC14277.1"/>
    <property type="molecule type" value="Genomic_DNA"/>
</dbReference>
<dbReference type="Gene3D" id="2.60.40.420">
    <property type="entry name" value="Cupredoxins - blue copper proteins"/>
    <property type="match status" value="1"/>
</dbReference>
<organism evidence="6 7">
    <name type="scientific">Dissulfuribacter thermophilus</name>
    <dbReference type="NCBI Taxonomy" id="1156395"/>
    <lineage>
        <taxon>Bacteria</taxon>
        <taxon>Pseudomonadati</taxon>
        <taxon>Thermodesulfobacteriota</taxon>
        <taxon>Dissulfuribacteria</taxon>
        <taxon>Dissulfuribacterales</taxon>
        <taxon>Dissulfuribacteraceae</taxon>
        <taxon>Dissulfuribacter</taxon>
    </lineage>
</organism>
<dbReference type="SUPFAM" id="SSF49503">
    <property type="entry name" value="Cupredoxins"/>
    <property type="match status" value="2"/>
</dbReference>
<dbReference type="Proteomes" id="UP000093080">
    <property type="component" value="Unassembled WGS sequence"/>
</dbReference>
<dbReference type="STRING" id="1156395.DBT_2349"/>
<keyword evidence="3" id="KW-0186">Copper</keyword>
<dbReference type="AlphaFoldDB" id="A0A1B9F2X0"/>
<keyword evidence="1" id="KW-0479">Metal-binding</keyword>
<protein>
    <submittedName>
        <fullName evidence="6">Multicopper oxidase</fullName>
    </submittedName>
</protein>
<dbReference type="OrthoDB" id="5430002at2"/>
<sequence length="339" mass="37779">MNKRYNKIMPLITFTVFLIGAIHWASPSFALDVYLVAKSYIKQMPDGSNVTMWGYAEDSDKNLGTDGGEIPTSPGPVITIPPGDTSLTIHIRNDLSVSTSIIIPGQPMSLSPEFFTDSKGRKRVRSFTHETGPGATGTYTWNNVKEGSYIYQSGTHVAVQVQMGLYGALKKDYASGEVYKGITYDNEVILFYSEIDPALHNAVAMGTYGTKSYPSTINYRPKYFLINGEPYPDAKPVFDHSITNNETVLIRFMNAGLETHTPTILDAYFSVVSEDGNLYTYPREKYDVFLPAGKTKDVVWNPKAVKRYPVYDKRLRLTNANVFPGGMLAYLEVQPNQIP</sequence>
<dbReference type="RefSeq" id="WP_067620610.1">
    <property type="nucleotide sequence ID" value="NZ_MAGO01000015.1"/>
</dbReference>
<proteinExistence type="predicted"/>
<evidence type="ECO:0000313" key="6">
    <source>
        <dbReference type="EMBL" id="OCC14277.1"/>
    </source>
</evidence>
<gene>
    <name evidence="6" type="ORF">DBT_2349</name>
</gene>
<dbReference type="Pfam" id="PF00394">
    <property type="entry name" value="Cu-oxidase"/>
    <property type="match status" value="1"/>
</dbReference>
<evidence type="ECO:0000256" key="1">
    <source>
        <dbReference type="ARBA" id="ARBA00022723"/>
    </source>
</evidence>
<dbReference type="Pfam" id="PF07732">
    <property type="entry name" value="Cu-oxidase_3"/>
    <property type="match status" value="1"/>
</dbReference>
<evidence type="ECO:0000256" key="3">
    <source>
        <dbReference type="ARBA" id="ARBA00023008"/>
    </source>
</evidence>
<reference evidence="6 7" key="1">
    <citation type="submission" date="2016-06" db="EMBL/GenBank/DDBJ databases">
        <title>Respiratory ammonification of nitrate coupled to the oxidation of elemental sulfur in deep-sea autotrophic thermophilic bacteria.</title>
        <authorList>
            <person name="Slobodkina G.B."/>
            <person name="Mardanov A.V."/>
            <person name="Ravin N.V."/>
            <person name="Frolova A.A."/>
            <person name="Viryasiv M.B."/>
            <person name="Chernyh N.A."/>
            <person name="Bonch-Osmolovskaya E.A."/>
            <person name="Slobodkin A.I."/>
        </authorList>
    </citation>
    <scope>NUCLEOTIDE SEQUENCE [LARGE SCALE GENOMIC DNA]</scope>
    <source>
        <strain evidence="6 7">S69</strain>
    </source>
</reference>
<evidence type="ECO:0000259" key="5">
    <source>
        <dbReference type="Pfam" id="PF07732"/>
    </source>
</evidence>
<evidence type="ECO:0000313" key="7">
    <source>
        <dbReference type="Proteomes" id="UP000093080"/>
    </source>
</evidence>
<dbReference type="InterPro" id="IPR008972">
    <property type="entry name" value="Cupredoxin"/>
</dbReference>
<feature type="domain" description="Plastocyanin-like" evidence="4">
    <location>
        <begin position="215"/>
        <end position="313"/>
    </location>
</feature>
<dbReference type="InterPro" id="IPR045087">
    <property type="entry name" value="Cu-oxidase_fam"/>
</dbReference>
<keyword evidence="7" id="KW-1185">Reference proteome</keyword>
<dbReference type="PANTHER" id="PTHR11709">
    <property type="entry name" value="MULTI-COPPER OXIDASE"/>
    <property type="match status" value="1"/>
</dbReference>
<dbReference type="InterPro" id="IPR001117">
    <property type="entry name" value="Cu-oxidase_2nd"/>
</dbReference>